<dbReference type="GO" id="GO:0005789">
    <property type="term" value="C:endoplasmic reticulum membrane"/>
    <property type="evidence" value="ECO:0007669"/>
    <property type="project" value="UniProtKB-SubCell"/>
</dbReference>
<dbReference type="AlphaFoldDB" id="A0A2K3E7F7"/>
<evidence type="ECO:0000256" key="4">
    <source>
        <dbReference type="ARBA" id="ARBA00011967"/>
    </source>
</evidence>
<evidence type="ECO:0000256" key="10">
    <source>
        <dbReference type="ARBA" id="ARBA00022989"/>
    </source>
</evidence>
<reference evidence="16 17" key="1">
    <citation type="journal article" date="2007" name="Science">
        <title>The Chlamydomonas genome reveals the evolution of key animal and plant functions.</title>
        <authorList>
            <person name="Merchant S.S."/>
            <person name="Prochnik S.E."/>
            <person name="Vallon O."/>
            <person name="Harris E.H."/>
            <person name="Karpowicz S.J."/>
            <person name="Witman G.B."/>
            <person name="Terry A."/>
            <person name="Salamov A."/>
            <person name="Fritz-Laylin L.K."/>
            <person name="Marechal-Drouard L."/>
            <person name="Marshall W.F."/>
            <person name="Qu L.H."/>
            <person name="Nelson D.R."/>
            <person name="Sanderfoot A.A."/>
            <person name="Spalding M.H."/>
            <person name="Kapitonov V.V."/>
            <person name="Ren Q."/>
            <person name="Ferris P."/>
            <person name="Lindquist E."/>
            <person name="Shapiro H."/>
            <person name="Lucas S.M."/>
            <person name="Grimwood J."/>
            <person name="Schmutz J."/>
            <person name="Cardol P."/>
            <person name="Cerutti H."/>
            <person name="Chanfreau G."/>
            <person name="Chen C.L."/>
            <person name="Cognat V."/>
            <person name="Croft M.T."/>
            <person name="Dent R."/>
            <person name="Dutcher S."/>
            <person name="Fernandez E."/>
            <person name="Fukuzawa H."/>
            <person name="Gonzalez-Ballester D."/>
            <person name="Gonzalez-Halphen D."/>
            <person name="Hallmann A."/>
            <person name="Hanikenne M."/>
            <person name="Hippler M."/>
            <person name="Inwood W."/>
            <person name="Jabbari K."/>
            <person name="Kalanon M."/>
            <person name="Kuras R."/>
            <person name="Lefebvre P.A."/>
            <person name="Lemaire S.D."/>
            <person name="Lobanov A.V."/>
            <person name="Lohr M."/>
            <person name="Manuell A."/>
            <person name="Meier I."/>
            <person name="Mets L."/>
            <person name="Mittag M."/>
            <person name="Mittelmeier T."/>
            <person name="Moroney J.V."/>
            <person name="Moseley J."/>
            <person name="Napoli C."/>
            <person name="Nedelcu A.M."/>
            <person name="Niyogi K."/>
            <person name="Novoselov S.V."/>
            <person name="Paulsen I.T."/>
            <person name="Pazour G."/>
            <person name="Purton S."/>
            <person name="Ral J.P."/>
            <person name="Riano-Pachon D.M."/>
            <person name="Riekhof W."/>
            <person name="Rymarquis L."/>
            <person name="Schroda M."/>
            <person name="Stern D."/>
            <person name="Umen J."/>
            <person name="Willows R."/>
            <person name="Wilson N."/>
            <person name="Zimmer S.L."/>
            <person name="Allmer J."/>
            <person name="Balk J."/>
            <person name="Bisova K."/>
            <person name="Chen C.J."/>
            <person name="Elias M."/>
            <person name="Gendler K."/>
            <person name="Hauser C."/>
            <person name="Lamb M.R."/>
            <person name="Ledford H."/>
            <person name="Long J.C."/>
            <person name="Minagawa J."/>
            <person name="Page M.D."/>
            <person name="Pan J."/>
            <person name="Pootakham W."/>
            <person name="Roje S."/>
            <person name="Rose A."/>
            <person name="Stahlberg E."/>
            <person name="Terauchi A.M."/>
            <person name="Yang P."/>
            <person name="Ball S."/>
            <person name="Bowler C."/>
            <person name="Dieckmann C.L."/>
            <person name="Gladyshev V.N."/>
            <person name="Green P."/>
            <person name="Jorgensen R."/>
            <person name="Mayfield S."/>
            <person name="Mueller-Roeber B."/>
            <person name="Rajamani S."/>
            <person name="Sayre R.T."/>
            <person name="Brokstein P."/>
            <person name="Dubchak I."/>
            <person name="Goodstein D."/>
            <person name="Hornick L."/>
            <person name="Huang Y.W."/>
            <person name="Jhaveri J."/>
            <person name="Luo Y."/>
            <person name="Martinez D."/>
            <person name="Ngau W.C."/>
            <person name="Otillar B."/>
            <person name="Poliakov A."/>
            <person name="Porter A."/>
            <person name="Szajkowski L."/>
            <person name="Werner G."/>
            <person name="Zhou K."/>
            <person name="Grigoriev I.V."/>
            <person name="Rokhsar D.S."/>
            <person name="Grossman A.R."/>
        </authorList>
    </citation>
    <scope>NUCLEOTIDE SEQUENCE [LARGE SCALE GENOMIC DNA]</scope>
    <source>
        <strain evidence="17">CC-503</strain>
    </source>
</reference>
<accession>A0A2K3E7F7</accession>
<dbReference type="KEGG" id="cre:CHLRE_01g041300v5"/>
<evidence type="ECO:0000256" key="3">
    <source>
        <dbReference type="ARBA" id="ARBA00010600"/>
    </source>
</evidence>
<comment type="subcellular location">
    <subcellularLocation>
        <location evidence="1">Endoplasmic reticulum membrane</location>
        <topology evidence="1">Multi-pass membrane protein</topology>
    </subcellularLocation>
</comment>
<comment type="function">
    <text evidence="12">Dol-P-Glc:Glc(2)Man(9)GlcNAc(2)-PP-Dol alpha-1,2-glucosyltransferase that operates in the biosynthetic pathway of dolichol-linked oligosaccharides, the glycan precursors employed in protein asparagine (N)-glycosylation. The assembly of dolichol-linked oligosaccharides begins on the cytosolic side of the endoplasmic reticulum membrane and finishes in its lumen. The sequential addition of sugars to dolichol pyrophosphate produces dolichol-linked oligosaccharides containing fourteen sugars, including two GlcNAcs, nine mannoses and three glucoses. Once assembled, the oligosaccharide is transferred from the lipid to nascent proteins by oligosaccharyltransferases. In the lumen of the endoplasmic reticulum, adds the third and last glucose residue from dolichyl phosphate glucose (Dol-P-Glc) onto the lipid-linked oligosaccharide intermediate Glc(2)Man(9)GlcNAc(2)-PP-Dol to produce Glc(3)Man(9)GlcNAc(2)-PP-Dol.</text>
</comment>
<dbReference type="GO" id="GO:0006487">
    <property type="term" value="P:protein N-linked glycosylation"/>
    <property type="evidence" value="ECO:0000318"/>
    <property type="project" value="GO_Central"/>
</dbReference>
<evidence type="ECO:0000313" key="16">
    <source>
        <dbReference type="EMBL" id="PNW88712.1"/>
    </source>
</evidence>
<dbReference type="Pfam" id="PF04922">
    <property type="entry name" value="DIE2_ALG10"/>
    <property type="match status" value="1"/>
</dbReference>
<dbReference type="PANTHER" id="PTHR12989">
    <property type="entry name" value="ALPHA-1,2-GLUCOSYLTRANSFERASE ALG10"/>
    <property type="match status" value="1"/>
</dbReference>
<evidence type="ECO:0000256" key="13">
    <source>
        <dbReference type="ARBA" id="ARBA00048064"/>
    </source>
</evidence>
<dbReference type="EMBL" id="CM008962">
    <property type="protein sequence ID" value="PNW88712.1"/>
    <property type="molecule type" value="Genomic_DNA"/>
</dbReference>
<feature type="transmembrane region" description="Helical" evidence="14">
    <location>
        <begin position="166"/>
        <end position="186"/>
    </location>
</feature>
<gene>
    <name evidence="16" type="ORF">CHLRE_01g041300v5</name>
</gene>
<dbReference type="Gramene" id="PNW88712">
    <property type="protein sequence ID" value="PNW88712"/>
    <property type="gene ID" value="CHLRE_01g041300v5"/>
</dbReference>
<evidence type="ECO:0000313" key="17">
    <source>
        <dbReference type="Proteomes" id="UP000006906"/>
    </source>
</evidence>
<feature type="transmembrane region" description="Helical" evidence="14">
    <location>
        <begin position="411"/>
        <end position="431"/>
    </location>
</feature>
<evidence type="ECO:0000256" key="1">
    <source>
        <dbReference type="ARBA" id="ARBA00004477"/>
    </source>
</evidence>
<dbReference type="GeneID" id="66052122"/>
<evidence type="ECO:0000256" key="5">
    <source>
        <dbReference type="ARBA" id="ARBA00018512"/>
    </source>
</evidence>
<keyword evidence="6 14" id="KW-0328">Glycosyltransferase</keyword>
<comment type="catalytic activity">
    <reaction evidence="13">
        <text>an alpha-D-Glc-(1-&gt;3)-alpha-D-Glc-(1-&gt;3)-alpha-D-Man-(1-&gt;2)-alpha-D-Man-(1-&gt;2)-alpha-D-Man-(1-&gt;3)-[alpha-D-Man-(1-&gt;2)-alpha-D-Man-(1-&gt;3)-[alpha-D-Man-(1-&gt;2)-alpha-D-Man-(1-&gt;6)]-alpha-D-Man-(1-&gt;6)]-beta-D-Man-(1-&gt;4)-beta-D-GlcNAc-(1-&gt;4)-alpha-D-GlcNAc-diphospho-di-trans,poly-cis-dolichol + a di-trans,poly-cis-dolichyl beta-D-glucosyl phosphate = a alpha-D-Glc-(1-&gt;2)-alpha-D-Glc-(1-&gt;3)-alpha-D-Glc-(1-&gt;3)-alpha-D-Man-(1-&gt;2)-alpha-D-Man-(1-&gt;2)-alpha-D-Man-(1-&gt;3)-[alpha-D-Man-(1-&gt;2)-alpha-D-Man-(1-&gt;3)-[alpha-D-Man-(1-&gt;2)-alpha-D-Man-(1-&gt;6)]-alpha-D-Man-(1-&gt;6)]-beta-D-Man-(1-&gt;4)-beta-D-GlcNAc-(1-&gt;4)-alpha-D-GlcNAc-diphospho-di-trans,poly-cis-dolichol + a di-trans,poly-cis-dolichyl phosphate + H(+)</text>
        <dbReference type="Rhea" id="RHEA:29543"/>
        <dbReference type="Rhea" id="RHEA-COMP:19498"/>
        <dbReference type="Rhea" id="RHEA-COMP:19502"/>
        <dbReference type="Rhea" id="RHEA-COMP:19512"/>
        <dbReference type="Rhea" id="RHEA-COMP:19522"/>
        <dbReference type="ChEBI" id="CHEBI:15378"/>
        <dbReference type="ChEBI" id="CHEBI:57525"/>
        <dbReference type="ChEBI" id="CHEBI:57683"/>
        <dbReference type="ChEBI" id="CHEBI:132522"/>
        <dbReference type="ChEBI" id="CHEBI:132523"/>
        <dbReference type="EC" id="2.4.1.256"/>
    </reaction>
    <physiologicalReaction direction="left-to-right" evidence="13">
        <dbReference type="Rhea" id="RHEA:29544"/>
    </physiologicalReaction>
</comment>
<evidence type="ECO:0000256" key="11">
    <source>
        <dbReference type="ARBA" id="ARBA00023136"/>
    </source>
</evidence>
<keyword evidence="11 14" id="KW-0472">Membrane</keyword>
<keyword evidence="9" id="KW-0256">Endoplasmic reticulum</keyword>
<dbReference type="InParanoid" id="A0A2K3E7F7"/>
<dbReference type="FunCoup" id="A0A2K3E7F7">
    <property type="interactions" value="2008"/>
</dbReference>
<name>A0A2K3E7F7_CHLRE</name>
<feature type="transmembrane region" description="Helical" evidence="14">
    <location>
        <begin position="363"/>
        <end position="391"/>
    </location>
</feature>
<keyword evidence="7" id="KW-0808">Transferase</keyword>
<dbReference type="PIRSF" id="PIRSF028810">
    <property type="entry name" value="Alpha1_2_glucosyltferase_Alg10"/>
    <property type="match status" value="1"/>
</dbReference>
<feature type="region of interest" description="Disordered" evidence="15">
    <location>
        <begin position="108"/>
        <end position="136"/>
    </location>
</feature>
<dbReference type="EC" id="2.4.1.256" evidence="4 14"/>
<evidence type="ECO:0000256" key="12">
    <source>
        <dbReference type="ARBA" id="ARBA00044727"/>
    </source>
</evidence>
<proteinExistence type="inferred from homology"/>
<feature type="transmembrane region" description="Helical" evidence="14">
    <location>
        <begin position="290"/>
        <end position="309"/>
    </location>
</feature>
<keyword evidence="8 14" id="KW-0812">Transmembrane</keyword>
<dbReference type="OrthoDB" id="4769at2759"/>
<sequence>MIEVNKHVPDDYMDEVFHGPQSRHYCHGAFEVWHPKITTFPGIYYLATVYGWCRWAVQAALLKQPLDMDAACATPYLRTLNVVLSVACLLVLRAILLQLQQQQQHPQQTQQTQQTQHQQKQPQQQQQGQRLQSRSHGAARPASAPVSASLHAALLALYPLHWFFSFLLYTDVASLLGLLLAHLAALRRHYLLAALAGGAAVLCRQTNAVWAAFVLGEAALRELGLATAVALPCGSNSSAAAAAVGGAGSSTAVAEKEAALATAEVAEAEAGLVGELKVAAARAWRRRGQLVAALWPLLLPPAGFVAFLIRNGGSVVLGDKEAHKPVRHGAQLLYFAGWSALMLWPQLWPAAGALAAAARRRPLLAGVTAAAGLAAAAGVVHVSTLVHPYMLADNRHYVFYLWRRLINRHRLARYALAPAYVAACALLVAAARRRVSRLWLAGFAVCLVAQLLPAWLLELRYFTPGFFLLALHLPPPSPRQAAGLAATYLAVDGASAALFLYRPYTFADGSVARFLW</sequence>
<organism evidence="16 17">
    <name type="scientific">Chlamydomonas reinhardtii</name>
    <name type="common">Chlamydomonas smithii</name>
    <dbReference type="NCBI Taxonomy" id="3055"/>
    <lineage>
        <taxon>Eukaryota</taxon>
        <taxon>Viridiplantae</taxon>
        <taxon>Chlorophyta</taxon>
        <taxon>core chlorophytes</taxon>
        <taxon>Chlorophyceae</taxon>
        <taxon>CS clade</taxon>
        <taxon>Chlamydomonadales</taxon>
        <taxon>Chlamydomonadaceae</taxon>
        <taxon>Chlamydomonas</taxon>
    </lineage>
</organism>
<evidence type="ECO:0000256" key="8">
    <source>
        <dbReference type="ARBA" id="ARBA00022692"/>
    </source>
</evidence>
<dbReference type="GO" id="GO:0106073">
    <property type="term" value="F:dolichyl pyrophosphate Glc2Man9GlcNAc2 alpha-1,2-glucosyltransferase activity"/>
    <property type="evidence" value="ECO:0000318"/>
    <property type="project" value="GO_Central"/>
</dbReference>
<keyword evidence="10 14" id="KW-1133">Transmembrane helix</keyword>
<protein>
    <recommendedName>
        <fullName evidence="5 14">Dol-P-Glc:Glc(2)Man(9)GlcNAc(2)-PP-Dol alpha-1,2-glucosyltransferase</fullName>
        <ecNumber evidence="4 14">2.4.1.256</ecNumber>
    </recommendedName>
</protein>
<dbReference type="OMA" id="VWDSKIT"/>
<feature type="transmembrane region" description="Helical" evidence="14">
    <location>
        <begin position="329"/>
        <end position="351"/>
    </location>
</feature>
<evidence type="ECO:0000256" key="6">
    <source>
        <dbReference type="ARBA" id="ARBA00022676"/>
    </source>
</evidence>
<comment type="pathway">
    <text evidence="2">Protein modification; protein glycosylation.</text>
</comment>
<evidence type="ECO:0000256" key="7">
    <source>
        <dbReference type="ARBA" id="ARBA00022679"/>
    </source>
</evidence>
<keyword evidence="17" id="KW-1185">Reference proteome</keyword>
<feature type="transmembrane region" description="Helical" evidence="14">
    <location>
        <begin position="438"/>
        <end position="457"/>
    </location>
</feature>
<evidence type="ECO:0000256" key="2">
    <source>
        <dbReference type="ARBA" id="ARBA00004922"/>
    </source>
</evidence>
<dbReference type="InterPro" id="IPR016900">
    <property type="entry name" value="Alg10"/>
</dbReference>
<evidence type="ECO:0000256" key="15">
    <source>
        <dbReference type="SAM" id="MobiDB-lite"/>
    </source>
</evidence>
<feature type="transmembrane region" description="Helical" evidence="14">
    <location>
        <begin position="76"/>
        <end position="96"/>
    </location>
</feature>
<evidence type="ECO:0000256" key="9">
    <source>
        <dbReference type="ARBA" id="ARBA00022824"/>
    </source>
</evidence>
<comment type="caution">
    <text evidence="14">Lacks conserved residue(s) required for the propagation of feature annotation.</text>
</comment>
<dbReference type="STRING" id="3055.A0A2K3E7F7"/>
<dbReference type="RefSeq" id="XP_042928723.1">
    <property type="nucleotide sequence ID" value="XM_043058809.1"/>
</dbReference>
<evidence type="ECO:0000256" key="14">
    <source>
        <dbReference type="PIRNR" id="PIRNR028810"/>
    </source>
</evidence>
<dbReference type="GO" id="GO:0005783">
    <property type="term" value="C:endoplasmic reticulum"/>
    <property type="evidence" value="ECO:0000318"/>
    <property type="project" value="GO_Central"/>
</dbReference>
<comment type="similarity">
    <text evidence="3 14">Belongs to the ALG10 glucosyltransferase family.</text>
</comment>
<dbReference type="PANTHER" id="PTHR12989:SF10">
    <property type="entry name" value="DOL-P-GLC:GLC(2)MAN(9)GLCNAC(2)-PP-DOL ALPHA-1,2-GLUCOSYLTRANSFERASE-RELATED"/>
    <property type="match status" value="1"/>
</dbReference>
<dbReference type="Proteomes" id="UP000006906">
    <property type="component" value="Chromosome 1"/>
</dbReference>
<dbReference type="GO" id="GO:0006488">
    <property type="term" value="P:dolichol-linked oligosaccharide biosynthetic process"/>
    <property type="evidence" value="ECO:0007669"/>
    <property type="project" value="UniProtKB-UniRule"/>
</dbReference>